<feature type="domain" description="NADP-dependent oxidoreductase" evidence="1">
    <location>
        <begin position="16"/>
        <end position="299"/>
    </location>
</feature>
<keyword evidence="3" id="KW-1185">Reference proteome</keyword>
<evidence type="ECO:0000313" key="3">
    <source>
        <dbReference type="Proteomes" id="UP000321051"/>
    </source>
</evidence>
<dbReference type="OrthoDB" id="9773828at2"/>
<dbReference type="InterPro" id="IPR053135">
    <property type="entry name" value="AKR2_Oxidoreductase"/>
</dbReference>
<dbReference type="STRING" id="1371.GCA_900166605_00276"/>
<proteinExistence type="predicted"/>
<dbReference type="CDD" id="cd19086">
    <property type="entry name" value="AKR_AKR11C1"/>
    <property type="match status" value="1"/>
</dbReference>
<dbReference type="AlphaFoldDB" id="A0A510Y9X3"/>
<comment type="caution">
    <text evidence="2">The sequence shown here is derived from an EMBL/GenBank/DDBJ whole genome shotgun (WGS) entry which is preliminary data.</text>
</comment>
<dbReference type="PANTHER" id="PTHR43312">
    <property type="entry name" value="D-THREO-ALDOSE 1-DEHYDROGENASE"/>
    <property type="match status" value="1"/>
</dbReference>
<dbReference type="Proteomes" id="UP000321051">
    <property type="component" value="Unassembled WGS sequence"/>
</dbReference>
<organism evidence="2 3">
    <name type="scientific">Marinococcus halophilus</name>
    <dbReference type="NCBI Taxonomy" id="1371"/>
    <lineage>
        <taxon>Bacteria</taxon>
        <taxon>Bacillati</taxon>
        <taxon>Bacillota</taxon>
        <taxon>Bacilli</taxon>
        <taxon>Bacillales</taxon>
        <taxon>Bacillaceae</taxon>
        <taxon>Marinococcus</taxon>
    </lineage>
</organism>
<dbReference type="SUPFAM" id="SSF51430">
    <property type="entry name" value="NAD(P)-linked oxidoreductase"/>
    <property type="match status" value="1"/>
</dbReference>
<dbReference type="Pfam" id="PF00248">
    <property type="entry name" value="Aldo_ket_red"/>
    <property type="match status" value="1"/>
</dbReference>
<sequence>MKYNMLGKTGEEVSVVGVGTYQFGGEWGKTFTQKEVDGLFEAARTEDINFIDTAECYGDHLAEELTGAAIQKDRDQWFVASKFGHHFHGPNDRTRHYNPEDVQKQLEASLRALRTDYIDLYQFHSGTDEEFQNDRLWTMLDKQKKAGKIRHIGLSVKKKDYMDQIRQAEAVGAETIQLVYNRLDRKAAEEAFPECDRQHLGVIARVPMASGYLSGKYTPGASFAEDDVRHRRPQNEQEAALQEALRLKETLPDDVPLPQWALAWCLSNSSVHAVIPGCKTPEQLVSNAKAVDLLDNKDISLFTV</sequence>
<name>A0A510Y9X3_MARHA</name>
<dbReference type="InterPro" id="IPR023210">
    <property type="entry name" value="NADP_OxRdtase_dom"/>
</dbReference>
<protein>
    <submittedName>
        <fullName evidence="2">Aldo/keto reductase</fullName>
    </submittedName>
</protein>
<dbReference type="PANTHER" id="PTHR43312:SF1">
    <property type="entry name" value="NADP-DEPENDENT OXIDOREDUCTASE DOMAIN-CONTAINING PROTEIN"/>
    <property type="match status" value="1"/>
</dbReference>
<dbReference type="Gene3D" id="3.20.20.100">
    <property type="entry name" value="NADP-dependent oxidoreductase domain"/>
    <property type="match status" value="1"/>
</dbReference>
<evidence type="ECO:0000259" key="1">
    <source>
        <dbReference type="Pfam" id="PF00248"/>
    </source>
</evidence>
<dbReference type="RefSeq" id="WP_094909085.1">
    <property type="nucleotide sequence ID" value="NZ_BJUN01000032.1"/>
</dbReference>
<reference evidence="2 3" key="1">
    <citation type="submission" date="2019-07" db="EMBL/GenBank/DDBJ databases">
        <title>Whole genome shotgun sequence of Marinococcus halophilus NBRC 102359.</title>
        <authorList>
            <person name="Hosoyama A."/>
            <person name="Uohara A."/>
            <person name="Ohji S."/>
            <person name="Ichikawa N."/>
        </authorList>
    </citation>
    <scope>NUCLEOTIDE SEQUENCE [LARGE SCALE GENOMIC DNA]</scope>
    <source>
        <strain evidence="2 3">NBRC 102359</strain>
    </source>
</reference>
<accession>A0A510Y9X3</accession>
<gene>
    <name evidence="2" type="ORF">MHA01_30750</name>
</gene>
<dbReference type="EMBL" id="BJUN01000032">
    <property type="protein sequence ID" value="GEK60170.1"/>
    <property type="molecule type" value="Genomic_DNA"/>
</dbReference>
<evidence type="ECO:0000313" key="2">
    <source>
        <dbReference type="EMBL" id="GEK60170.1"/>
    </source>
</evidence>
<dbReference type="InterPro" id="IPR036812">
    <property type="entry name" value="NAD(P)_OxRdtase_dom_sf"/>
</dbReference>